<dbReference type="Gene3D" id="3.30.450.40">
    <property type="match status" value="1"/>
</dbReference>
<evidence type="ECO:0000259" key="5">
    <source>
        <dbReference type="PROSITE" id="PS51078"/>
    </source>
</evidence>
<proteinExistence type="predicted"/>
<keyword evidence="2" id="KW-0238">DNA-binding</keyword>
<dbReference type="Gene3D" id="1.10.10.10">
    <property type="entry name" value="Winged helix-like DNA-binding domain superfamily/Winged helix DNA-binding domain"/>
    <property type="match status" value="1"/>
</dbReference>
<dbReference type="Pfam" id="PF09339">
    <property type="entry name" value="HTH_IclR"/>
    <property type="match status" value="1"/>
</dbReference>
<dbReference type="SUPFAM" id="SSF55781">
    <property type="entry name" value="GAF domain-like"/>
    <property type="match status" value="1"/>
</dbReference>
<comment type="caution">
    <text evidence="6">The sequence shown here is derived from an EMBL/GenBank/DDBJ whole genome shotgun (WGS) entry which is preliminary data.</text>
</comment>
<dbReference type="GO" id="GO:0003677">
    <property type="term" value="F:DNA binding"/>
    <property type="evidence" value="ECO:0007669"/>
    <property type="project" value="UniProtKB-KW"/>
</dbReference>
<dbReference type="Proteomes" id="UP000288351">
    <property type="component" value="Unassembled WGS sequence"/>
</dbReference>
<evidence type="ECO:0000256" key="2">
    <source>
        <dbReference type="ARBA" id="ARBA00023125"/>
    </source>
</evidence>
<dbReference type="InterPro" id="IPR005471">
    <property type="entry name" value="Tscrpt_reg_IclR_N"/>
</dbReference>
<dbReference type="InterPro" id="IPR050707">
    <property type="entry name" value="HTH_MetabolicPath_Reg"/>
</dbReference>
<organism evidence="6 7">
    <name type="scientific">Streptomyces noursei</name>
    <name type="common">Streptomyces albulus</name>
    <dbReference type="NCBI Taxonomy" id="1971"/>
    <lineage>
        <taxon>Bacteria</taxon>
        <taxon>Bacillati</taxon>
        <taxon>Actinomycetota</taxon>
        <taxon>Actinomycetes</taxon>
        <taxon>Kitasatosporales</taxon>
        <taxon>Streptomycetaceae</taxon>
        <taxon>Streptomyces</taxon>
    </lineage>
</organism>
<dbReference type="InterPro" id="IPR036388">
    <property type="entry name" value="WH-like_DNA-bd_sf"/>
</dbReference>
<reference evidence="6 7" key="1">
    <citation type="journal article" date="2019" name="Microbiol. Resour. Announc.">
        <title>Draft Genome Sequence of the Most Traditional epsilon-Poly-l-Lysine Producer, Streptomyces albulus NBRC14147.</title>
        <authorList>
            <person name="Yamanaka K."/>
            <person name="Hamano Y."/>
        </authorList>
    </citation>
    <scope>NUCLEOTIDE SEQUENCE [LARGE SCALE GENOMIC DNA]</scope>
    <source>
        <strain evidence="6 7">NBRC 14147</strain>
    </source>
</reference>
<evidence type="ECO:0000313" key="6">
    <source>
        <dbReference type="EMBL" id="GCB88359.1"/>
    </source>
</evidence>
<dbReference type="GO" id="GO:0003700">
    <property type="term" value="F:DNA-binding transcription factor activity"/>
    <property type="evidence" value="ECO:0007669"/>
    <property type="project" value="TreeGrafter"/>
</dbReference>
<dbReference type="RefSeq" id="WP_016574933.1">
    <property type="nucleotide sequence ID" value="NZ_BHXC01000006.1"/>
</dbReference>
<name>A0A401QSH4_STRNR</name>
<protein>
    <submittedName>
        <fullName evidence="6">IclR family transcriptional regulator</fullName>
    </submittedName>
</protein>
<evidence type="ECO:0000259" key="4">
    <source>
        <dbReference type="PROSITE" id="PS51077"/>
    </source>
</evidence>
<evidence type="ECO:0000256" key="3">
    <source>
        <dbReference type="ARBA" id="ARBA00023163"/>
    </source>
</evidence>
<dbReference type="SMART" id="SM00346">
    <property type="entry name" value="HTH_ICLR"/>
    <property type="match status" value="1"/>
</dbReference>
<dbReference type="EMBL" id="BHXC01000006">
    <property type="protein sequence ID" value="GCB88359.1"/>
    <property type="molecule type" value="Genomic_DNA"/>
</dbReference>
<evidence type="ECO:0000256" key="1">
    <source>
        <dbReference type="ARBA" id="ARBA00023015"/>
    </source>
</evidence>
<feature type="domain" description="HTH iclR-type" evidence="4">
    <location>
        <begin position="1"/>
        <end position="63"/>
    </location>
</feature>
<sequence>MQNVLNALRVLEEVAERQPIGVADLARAMDLPKSSVQRTLGTLHEAGWIRPAEGRPTRWQVTAKALHVGRRATGELGLRDAAVPVMEELRARTDETVHLAVPEGERVVLVERLETSQPVRIILPLGQVLPVHASANGKAVLAARSDAEVAEQLAGGLARFTETTATDPAALRAEVDEIRARGWAVNRGEWRADVSAVAAAVLGESGRPVASLSVNVPTARLTDPMRDRFGALVAEAAGRLSEALGGRPGRSASRRA</sequence>
<keyword evidence="3" id="KW-0804">Transcription</keyword>
<dbReference type="PANTHER" id="PTHR30136:SF24">
    <property type="entry name" value="HTH-TYPE TRANSCRIPTIONAL REPRESSOR ALLR"/>
    <property type="match status" value="1"/>
</dbReference>
<dbReference type="GO" id="GO:0045892">
    <property type="term" value="P:negative regulation of DNA-templated transcription"/>
    <property type="evidence" value="ECO:0007669"/>
    <property type="project" value="TreeGrafter"/>
</dbReference>
<dbReference type="PANTHER" id="PTHR30136">
    <property type="entry name" value="HELIX-TURN-HELIX TRANSCRIPTIONAL REGULATOR, ICLR FAMILY"/>
    <property type="match status" value="1"/>
</dbReference>
<evidence type="ECO:0000313" key="7">
    <source>
        <dbReference type="Proteomes" id="UP000288351"/>
    </source>
</evidence>
<dbReference type="InterPro" id="IPR014757">
    <property type="entry name" value="Tscrpt_reg_IclR_C"/>
</dbReference>
<dbReference type="SUPFAM" id="SSF46785">
    <property type="entry name" value="Winged helix' DNA-binding domain"/>
    <property type="match status" value="1"/>
</dbReference>
<dbReference type="InterPro" id="IPR029016">
    <property type="entry name" value="GAF-like_dom_sf"/>
</dbReference>
<dbReference type="PROSITE" id="PS51077">
    <property type="entry name" value="HTH_ICLR"/>
    <property type="match status" value="1"/>
</dbReference>
<accession>A0A401QSH4</accession>
<dbReference type="Pfam" id="PF01614">
    <property type="entry name" value="IclR_C"/>
    <property type="match status" value="1"/>
</dbReference>
<keyword evidence="1" id="KW-0805">Transcription regulation</keyword>
<feature type="domain" description="IclR-ED" evidence="5">
    <location>
        <begin position="64"/>
        <end position="246"/>
    </location>
</feature>
<dbReference type="AlphaFoldDB" id="A0A401QSH4"/>
<gene>
    <name evidence="6" type="ORF">SALB_01029</name>
</gene>
<dbReference type="InterPro" id="IPR036390">
    <property type="entry name" value="WH_DNA-bd_sf"/>
</dbReference>
<dbReference type="PROSITE" id="PS51078">
    <property type="entry name" value="ICLR_ED"/>
    <property type="match status" value="1"/>
</dbReference>